<proteinExistence type="predicted"/>
<accession>K1PI58</accession>
<evidence type="ECO:0000313" key="1">
    <source>
        <dbReference type="EMBL" id="EKC23667.1"/>
    </source>
</evidence>
<organism evidence="1">
    <name type="scientific">Magallana gigas</name>
    <name type="common">Pacific oyster</name>
    <name type="synonym">Crassostrea gigas</name>
    <dbReference type="NCBI Taxonomy" id="29159"/>
    <lineage>
        <taxon>Eukaryota</taxon>
        <taxon>Metazoa</taxon>
        <taxon>Spiralia</taxon>
        <taxon>Lophotrochozoa</taxon>
        <taxon>Mollusca</taxon>
        <taxon>Bivalvia</taxon>
        <taxon>Autobranchia</taxon>
        <taxon>Pteriomorphia</taxon>
        <taxon>Ostreida</taxon>
        <taxon>Ostreoidea</taxon>
        <taxon>Ostreidae</taxon>
        <taxon>Magallana</taxon>
    </lineage>
</organism>
<name>K1PI58_MAGGI</name>
<dbReference type="HOGENOM" id="CLU_1961703_0_0_1"/>
<sequence length="128" mass="14229">MIANQQRDGIYGHYLLASGLLGGLFPSIFLFNLEWHSTFSCIVGNVPSSAKFLGFITIGITSLAICRNKNTWICTTKASVVTNVKIGVLWFLGIVVCIVHQTDNDYHINIFPRLAKTICTTSMIKLYQ</sequence>
<reference evidence="1" key="1">
    <citation type="journal article" date="2012" name="Nature">
        <title>The oyster genome reveals stress adaptation and complexity of shell formation.</title>
        <authorList>
            <person name="Zhang G."/>
            <person name="Fang X."/>
            <person name="Guo X."/>
            <person name="Li L."/>
            <person name="Luo R."/>
            <person name="Xu F."/>
            <person name="Yang P."/>
            <person name="Zhang L."/>
            <person name="Wang X."/>
            <person name="Qi H."/>
            <person name="Xiong Z."/>
            <person name="Que H."/>
            <person name="Xie Y."/>
            <person name="Holland P.W."/>
            <person name="Paps J."/>
            <person name="Zhu Y."/>
            <person name="Wu F."/>
            <person name="Chen Y."/>
            <person name="Wang J."/>
            <person name="Peng C."/>
            <person name="Meng J."/>
            <person name="Yang L."/>
            <person name="Liu J."/>
            <person name="Wen B."/>
            <person name="Zhang N."/>
            <person name="Huang Z."/>
            <person name="Zhu Q."/>
            <person name="Feng Y."/>
            <person name="Mount A."/>
            <person name="Hedgecock D."/>
            <person name="Xu Z."/>
            <person name="Liu Y."/>
            <person name="Domazet-Loso T."/>
            <person name="Du Y."/>
            <person name="Sun X."/>
            <person name="Zhang S."/>
            <person name="Liu B."/>
            <person name="Cheng P."/>
            <person name="Jiang X."/>
            <person name="Li J."/>
            <person name="Fan D."/>
            <person name="Wang W."/>
            <person name="Fu W."/>
            <person name="Wang T."/>
            <person name="Wang B."/>
            <person name="Zhang J."/>
            <person name="Peng Z."/>
            <person name="Li Y."/>
            <person name="Li N."/>
            <person name="Wang J."/>
            <person name="Chen M."/>
            <person name="He Y."/>
            <person name="Tan F."/>
            <person name="Song X."/>
            <person name="Zheng Q."/>
            <person name="Huang R."/>
            <person name="Yang H."/>
            <person name="Du X."/>
            <person name="Chen L."/>
            <person name="Yang M."/>
            <person name="Gaffney P.M."/>
            <person name="Wang S."/>
            <person name="Luo L."/>
            <person name="She Z."/>
            <person name="Ming Y."/>
            <person name="Huang W."/>
            <person name="Zhang S."/>
            <person name="Huang B."/>
            <person name="Zhang Y."/>
            <person name="Qu T."/>
            <person name="Ni P."/>
            <person name="Miao G."/>
            <person name="Wang J."/>
            <person name="Wang Q."/>
            <person name="Steinberg C.E."/>
            <person name="Wang H."/>
            <person name="Li N."/>
            <person name="Qian L."/>
            <person name="Zhang G."/>
            <person name="Li Y."/>
            <person name="Yang H."/>
            <person name="Liu X."/>
            <person name="Wang J."/>
            <person name="Yin Y."/>
            <person name="Wang J."/>
        </authorList>
    </citation>
    <scope>NUCLEOTIDE SEQUENCE [LARGE SCALE GENOMIC DNA]</scope>
    <source>
        <strain evidence="1">05x7-T-G4-1.051#20</strain>
    </source>
</reference>
<gene>
    <name evidence="1" type="ORF">CGI_10017913</name>
</gene>
<dbReference type="InParanoid" id="K1PI58"/>
<dbReference type="AlphaFoldDB" id="K1PI58"/>
<protein>
    <submittedName>
        <fullName evidence="1">Uncharacterized protein</fullName>
    </submittedName>
</protein>
<dbReference type="EMBL" id="JH817884">
    <property type="protein sequence ID" value="EKC23667.1"/>
    <property type="molecule type" value="Genomic_DNA"/>
</dbReference>